<sequence length="282" mass="32887">MQSLIIIILLLLPSLIFASESAYVFVIDENYNPVQGYKLLETQRDDIYISKIEPIKKWITTLRSQLIVVQDGYIYPVRDSIIVDKKKGIALLLIDFSQRKPLYFNPEEFLIDRDINVLIANKKVTYLKVKTLFPSEIKKEAKKGKISDYTALAEQYEKTGQWNMALSVYEDILKQKQESNIINKIGVLYYRLGNFKKAREYFQMLSKDEKTIARLVGICIIEKDFEEALKLINNSGLNSAYMHYLKGIIYYLIGNKDRAYIEVFMLIPLNNELAQNLRDLLR</sequence>
<evidence type="ECO:0000313" key="2">
    <source>
        <dbReference type="Proteomes" id="UP000242288"/>
    </source>
</evidence>
<dbReference type="Gene3D" id="1.25.40.10">
    <property type="entry name" value="Tetratricopeptide repeat domain"/>
    <property type="match status" value="1"/>
</dbReference>
<dbReference type="Proteomes" id="UP000242288">
    <property type="component" value="Unassembled WGS sequence"/>
</dbReference>
<dbReference type="InterPro" id="IPR011990">
    <property type="entry name" value="TPR-like_helical_dom_sf"/>
</dbReference>
<comment type="caution">
    <text evidence="1">The sequence shown here is derived from an EMBL/GenBank/DDBJ whole genome shotgun (WGS) entry which is preliminary data.</text>
</comment>
<evidence type="ECO:0008006" key="3">
    <source>
        <dbReference type="Google" id="ProtNLM"/>
    </source>
</evidence>
<dbReference type="EMBL" id="PNIO01000055">
    <property type="protein sequence ID" value="PMP69675.1"/>
    <property type="molecule type" value="Genomic_DNA"/>
</dbReference>
<accession>A0A2J6WH28</accession>
<reference evidence="1 2" key="1">
    <citation type="submission" date="2018-01" db="EMBL/GenBank/DDBJ databases">
        <title>Metagenomic assembled genomes from two thermal pools in the Uzon Caldera, Kamchatka, Russia.</title>
        <authorList>
            <person name="Wilkins L."/>
            <person name="Ettinger C."/>
        </authorList>
    </citation>
    <scope>NUCLEOTIDE SEQUENCE [LARGE SCALE GENOMIC DNA]</scope>
    <source>
        <strain evidence="1">ZAV-04</strain>
    </source>
</reference>
<dbReference type="InterPro" id="IPR019734">
    <property type="entry name" value="TPR_rpt"/>
</dbReference>
<dbReference type="Pfam" id="PF13174">
    <property type="entry name" value="TPR_6"/>
    <property type="match status" value="1"/>
</dbReference>
<organism evidence="1 2">
    <name type="scientific">Thermodesulfovibrio aggregans</name>
    <dbReference type="NCBI Taxonomy" id="86166"/>
    <lineage>
        <taxon>Bacteria</taxon>
        <taxon>Pseudomonadati</taxon>
        <taxon>Nitrospirota</taxon>
        <taxon>Thermodesulfovibrionia</taxon>
        <taxon>Thermodesulfovibrionales</taxon>
        <taxon>Thermodesulfovibrionaceae</taxon>
        <taxon>Thermodesulfovibrio</taxon>
    </lineage>
</organism>
<evidence type="ECO:0000313" key="1">
    <source>
        <dbReference type="EMBL" id="PMP69675.1"/>
    </source>
</evidence>
<dbReference type="AlphaFoldDB" id="A0A2J6WH28"/>
<name>A0A2J6WH28_9BACT</name>
<proteinExistence type="predicted"/>
<dbReference type="SUPFAM" id="SSF48452">
    <property type="entry name" value="TPR-like"/>
    <property type="match status" value="1"/>
</dbReference>
<gene>
    <name evidence="1" type="ORF">C0186_06160</name>
</gene>
<protein>
    <recommendedName>
        <fullName evidence="3">Tetratricopeptide repeat protein</fullName>
    </recommendedName>
</protein>